<comment type="caution">
    <text evidence="4">The sequence shown here is derived from an EMBL/GenBank/DDBJ whole genome shotgun (WGS) entry which is preliminary data.</text>
</comment>
<dbReference type="PROSITE" id="PS50011">
    <property type="entry name" value="PROTEIN_KINASE_DOM"/>
    <property type="match status" value="1"/>
</dbReference>
<evidence type="ECO:0000313" key="4">
    <source>
        <dbReference type="EMBL" id="KAK8870259.1"/>
    </source>
</evidence>
<keyword evidence="5" id="KW-1185">Reference proteome</keyword>
<gene>
    <name evidence="4" type="ORF">M9Y10_008136</name>
</gene>
<dbReference type="InterPro" id="IPR011009">
    <property type="entry name" value="Kinase-like_dom_sf"/>
</dbReference>
<dbReference type="SUPFAM" id="SSF56112">
    <property type="entry name" value="Protein kinase-like (PK-like)"/>
    <property type="match status" value="1"/>
</dbReference>
<evidence type="ECO:0000256" key="1">
    <source>
        <dbReference type="PROSITE-ProRule" id="PRU10141"/>
    </source>
</evidence>
<dbReference type="Gene3D" id="3.30.200.20">
    <property type="entry name" value="Phosphorylase Kinase, domain 1"/>
    <property type="match status" value="1"/>
</dbReference>
<feature type="binding site" evidence="1">
    <location>
        <position position="230"/>
    </location>
    <ligand>
        <name>ATP</name>
        <dbReference type="ChEBI" id="CHEBI:30616"/>
    </ligand>
</feature>
<organism evidence="4 5">
    <name type="scientific">Tritrichomonas musculus</name>
    <dbReference type="NCBI Taxonomy" id="1915356"/>
    <lineage>
        <taxon>Eukaryota</taxon>
        <taxon>Metamonada</taxon>
        <taxon>Parabasalia</taxon>
        <taxon>Tritrichomonadida</taxon>
        <taxon>Tritrichomonadidae</taxon>
        <taxon>Tritrichomonas</taxon>
    </lineage>
</organism>
<reference evidence="4 5" key="1">
    <citation type="submission" date="2024-04" db="EMBL/GenBank/DDBJ databases">
        <title>Tritrichomonas musculus Genome.</title>
        <authorList>
            <person name="Alves-Ferreira E."/>
            <person name="Grigg M."/>
            <person name="Lorenzi H."/>
            <person name="Galac M."/>
        </authorList>
    </citation>
    <scope>NUCLEOTIDE SEQUENCE [LARGE SCALE GENOMIC DNA]</scope>
    <source>
        <strain evidence="4 5">EAF2021</strain>
    </source>
</reference>
<evidence type="ECO:0000256" key="2">
    <source>
        <dbReference type="SAM" id="MobiDB-lite"/>
    </source>
</evidence>
<keyword evidence="1" id="KW-0067">ATP-binding</keyword>
<dbReference type="InterPro" id="IPR017441">
    <property type="entry name" value="Protein_kinase_ATP_BS"/>
</dbReference>
<dbReference type="EMBL" id="JAPFFF010000014">
    <property type="protein sequence ID" value="KAK8870259.1"/>
    <property type="molecule type" value="Genomic_DNA"/>
</dbReference>
<proteinExistence type="predicted"/>
<accession>A0ABR2IXE1</accession>
<evidence type="ECO:0000313" key="5">
    <source>
        <dbReference type="Proteomes" id="UP001470230"/>
    </source>
</evidence>
<dbReference type="InterPro" id="IPR000719">
    <property type="entry name" value="Prot_kinase_dom"/>
</dbReference>
<dbReference type="Proteomes" id="UP001470230">
    <property type="component" value="Unassembled WGS sequence"/>
</dbReference>
<feature type="region of interest" description="Disordered" evidence="2">
    <location>
        <begin position="92"/>
        <end position="119"/>
    </location>
</feature>
<evidence type="ECO:0000259" key="3">
    <source>
        <dbReference type="PROSITE" id="PS50011"/>
    </source>
</evidence>
<feature type="domain" description="Protein kinase" evidence="3">
    <location>
        <begin position="202"/>
        <end position="261"/>
    </location>
</feature>
<sequence length="261" mass="29370">MAKAECYSFAYIKKAKWIEFLGISVTIKRNSFDSSQNFEGITFPNAEEVIFDDNAMKYAPKSAKILVKPGSRLSGEGLHDCQNEISYIESHTVTASRTEEKAPIESEEDASSTEAATGKVSKRHGVISDKLFNEENKNLKKFVSYLQRHLSKYEDVISYNDFVEKLNKGDIDIDIDNKTGNEKGEEVSNEHAFVGPEDEEFQEVVKTIGEGATSEVFKVVDNRTGEVICKKVIKETDDDNSFKTLQNTMKEICTLQSVRHP</sequence>
<name>A0ABR2IXE1_9EUKA</name>
<dbReference type="PROSITE" id="PS00107">
    <property type="entry name" value="PROTEIN_KINASE_ATP"/>
    <property type="match status" value="1"/>
</dbReference>
<protein>
    <recommendedName>
        <fullName evidence="3">Protein kinase domain-containing protein</fullName>
    </recommendedName>
</protein>
<keyword evidence="1" id="KW-0547">Nucleotide-binding</keyword>